<dbReference type="SUPFAM" id="SSF49265">
    <property type="entry name" value="Fibronectin type III"/>
    <property type="match status" value="2"/>
</dbReference>
<dbReference type="Gene3D" id="2.60.40.10">
    <property type="entry name" value="Immunoglobulins"/>
    <property type="match status" value="3"/>
</dbReference>
<dbReference type="InterPro" id="IPR013783">
    <property type="entry name" value="Ig-like_fold"/>
</dbReference>
<evidence type="ECO:0000256" key="2">
    <source>
        <dbReference type="ARBA" id="ARBA00022692"/>
    </source>
</evidence>
<evidence type="ECO:0000256" key="1">
    <source>
        <dbReference type="ARBA" id="ARBA00004479"/>
    </source>
</evidence>
<proteinExistence type="predicted"/>
<feature type="region of interest" description="Disordered" evidence="10">
    <location>
        <begin position="66"/>
        <end position="156"/>
    </location>
</feature>
<dbReference type="eggNOG" id="ENOG502RY0M">
    <property type="taxonomic scope" value="Eukaryota"/>
</dbReference>
<keyword evidence="7" id="KW-0675">Receptor</keyword>
<dbReference type="STRING" id="8083.ENSXMAP00000007084"/>
<reference evidence="14" key="3">
    <citation type="submission" date="2025-08" db="UniProtKB">
        <authorList>
            <consortium name="Ensembl"/>
        </authorList>
    </citation>
    <scope>IDENTIFICATION</scope>
    <source>
        <strain evidence="14">JP 163 A</strain>
    </source>
</reference>
<feature type="compositionally biased region" description="Basic and acidic residues" evidence="10">
    <location>
        <begin position="585"/>
        <end position="594"/>
    </location>
</feature>
<dbReference type="PANTHER" id="PTHR23037:SF22">
    <property type="entry name" value="CYTOKINE RECEPTOR COMMON SUBUNIT BETA"/>
    <property type="match status" value="1"/>
</dbReference>
<feature type="compositionally biased region" description="Polar residues" evidence="10">
    <location>
        <begin position="570"/>
        <end position="581"/>
    </location>
</feature>
<dbReference type="CTD" id="3570"/>
<dbReference type="GeneTree" id="ENSGT00940000165521"/>
<dbReference type="GO" id="GO:0009897">
    <property type="term" value="C:external side of plasma membrane"/>
    <property type="evidence" value="ECO:0007669"/>
    <property type="project" value="TreeGrafter"/>
</dbReference>
<evidence type="ECO:0000256" key="6">
    <source>
        <dbReference type="ARBA" id="ARBA00023157"/>
    </source>
</evidence>
<keyword evidence="4 11" id="KW-1133">Transmembrane helix</keyword>
<keyword evidence="6" id="KW-1015">Disulfide bond</keyword>
<evidence type="ECO:0000256" key="10">
    <source>
        <dbReference type="SAM" id="MobiDB-lite"/>
    </source>
</evidence>
<dbReference type="InParanoid" id="M3ZXZ0"/>
<feature type="domain" description="Fibronectin type-III" evidence="13">
    <location>
        <begin position="357"/>
        <end position="457"/>
    </location>
</feature>
<evidence type="ECO:0000256" key="4">
    <source>
        <dbReference type="ARBA" id="ARBA00022989"/>
    </source>
</evidence>
<name>M3ZXZ0_XIPMA</name>
<dbReference type="CDD" id="cd00063">
    <property type="entry name" value="FN3"/>
    <property type="match status" value="1"/>
</dbReference>
<dbReference type="OMA" id="RCWCALE"/>
<feature type="compositionally biased region" description="Polar residues" evidence="10">
    <location>
        <begin position="66"/>
        <end position="89"/>
    </location>
</feature>
<dbReference type="PANTHER" id="PTHR23037">
    <property type="entry name" value="CYTOKINE RECEPTOR"/>
    <property type="match status" value="1"/>
</dbReference>
<feature type="region of interest" description="Disordered" evidence="10">
    <location>
        <begin position="547"/>
        <end position="594"/>
    </location>
</feature>
<dbReference type="OrthoDB" id="8634471at2759"/>
<comment type="subcellular location">
    <subcellularLocation>
        <location evidence="1">Membrane</location>
        <topology evidence="1">Single-pass type I membrane protein</topology>
    </subcellularLocation>
</comment>
<dbReference type="InterPro" id="IPR015321">
    <property type="entry name" value="TypeI_recpt_CBD"/>
</dbReference>
<dbReference type="Pfam" id="PF00041">
    <property type="entry name" value="fn3"/>
    <property type="match status" value="1"/>
</dbReference>
<sequence length="611" mass="69588">MGGPTPKMDALLLLMCFLYVLPVWSIFDGICPRNDPPPGVVVVSPGSRLELTCSGHVKVNGVKVTLTRNVPSGNKKGSSSEQTPTTQQARRNRAFTKRSDKSSTVSERFRIPTTATGISTLLGENRSSGYSDVEHATSPQVVQPTPPSKTTTKGMSDWEDKEMKLQAEYKDKESEESSRATREVKMRPQWQWNKQLMESTNRDWGGLAFLSDGSGLSLSSVRLTDAGKYTCHHRGEETLAVKVIVADPPETPIISCYKKSPRSKIRCEWRPQKPVIKQPNCYLFLSKDYFPYVKIENFQQKRCSYSLQHSRCWCALEHIEKERRLNHVAFLCVTNFLGNATSPLIYFTPLDILMPDPPSNVMAHPVERREKMIKVTWNLPITWKEKDDFYDLTYEVRYRPSNSSNEQENTIRKRTYLITDALPGVEYLIHLRVREEYDGHWSEWTSPVSARSWTANIEEKSEMTTTTIDLPSTEDYFTGSGFSDYPPDKSPITVELCENSFSCNIYYHVIWISAVFAIMCCILAVYIFRHKDRYLNKLYSLNSTTHSEALCPPRPSIPSSSEEEALVSDSGPQLYTQSDTQGDGEIEKGQAETDRLEATNFNNKSYFFLQM</sequence>
<reference evidence="15" key="1">
    <citation type="submission" date="2012-01" db="EMBL/GenBank/DDBJ databases">
        <authorList>
            <person name="Walter R."/>
            <person name="Schartl M."/>
            <person name="Warren W."/>
        </authorList>
    </citation>
    <scope>NUCLEOTIDE SEQUENCE [LARGE SCALE GENOMIC DNA]</scope>
    <source>
        <strain evidence="15">JP 163 A</strain>
    </source>
</reference>
<feature type="compositionally biased region" description="Polar residues" evidence="10">
    <location>
        <begin position="137"/>
        <end position="154"/>
    </location>
</feature>
<dbReference type="HOGENOM" id="CLU_528490_0_0_1"/>
<evidence type="ECO:0000256" key="5">
    <source>
        <dbReference type="ARBA" id="ARBA00023136"/>
    </source>
</evidence>
<evidence type="ECO:0000256" key="12">
    <source>
        <dbReference type="SAM" id="SignalP"/>
    </source>
</evidence>
<dbReference type="SMART" id="SM00409">
    <property type="entry name" value="IG"/>
    <property type="match status" value="1"/>
</dbReference>
<dbReference type="GeneID" id="102233430"/>
<organism evidence="14 15">
    <name type="scientific">Xiphophorus maculatus</name>
    <name type="common">Southern platyfish</name>
    <name type="synonym">Platypoecilus maculatus</name>
    <dbReference type="NCBI Taxonomy" id="8083"/>
    <lineage>
        <taxon>Eukaryota</taxon>
        <taxon>Metazoa</taxon>
        <taxon>Chordata</taxon>
        <taxon>Craniata</taxon>
        <taxon>Vertebrata</taxon>
        <taxon>Euteleostomi</taxon>
        <taxon>Actinopterygii</taxon>
        <taxon>Neopterygii</taxon>
        <taxon>Teleostei</taxon>
        <taxon>Neoteleostei</taxon>
        <taxon>Acanthomorphata</taxon>
        <taxon>Ovalentaria</taxon>
        <taxon>Atherinomorphae</taxon>
        <taxon>Cyprinodontiformes</taxon>
        <taxon>Poeciliidae</taxon>
        <taxon>Poeciliinae</taxon>
        <taxon>Xiphophorus</taxon>
    </lineage>
</organism>
<protein>
    <submittedName>
        <fullName evidence="14">Interleukin 6 receptor</fullName>
    </submittedName>
</protein>
<evidence type="ECO:0000256" key="9">
    <source>
        <dbReference type="ARBA" id="ARBA00023319"/>
    </source>
</evidence>
<feature type="signal peptide" evidence="12">
    <location>
        <begin position="1"/>
        <end position="25"/>
    </location>
</feature>
<evidence type="ECO:0000313" key="15">
    <source>
        <dbReference type="Proteomes" id="UP000002852"/>
    </source>
</evidence>
<dbReference type="InterPro" id="IPR036116">
    <property type="entry name" value="FN3_sf"/>
</dbReference>
<dbReference type="KEGG" id="xma:102233430"/>
<dbReference type="Ensembl" id="ENSXMAT00000007092.2">
    <property type="protein sequence ID" value="ENSXMAP00000007084.1"/>
    <property type="gene ID" value="ENSXMAG00000007071.2"/>
</dbReference>
<dbReference type="InterPro" id="IPR003599">
    <property type="entry name" value="Ig_sub"/>
</dbReference>
<dbReference type="PROSITE" id="PS50853">
    <property type="entry name" value="FN3"/>
    <property type="match status" value="1"/>
</dbReference>
<reference evidence="15" key="2">
    <citation type="journal article" date="2013" name="Nat. Genet.">
        <title>The genome of the platyfish, Xiphophorus maculatus, provides insights into evolutionary adaptation and several complex traits.</title>
        <authorList>
            <person name="Schartl M."/>
            <person name="Walter R.B."/>
            <person name="Shen Y."/>
            <person name="Garcia T."/>
            <person name="Catchen J."/>
            <person name="Amores A."/>
            <person name="Braasch I."/>
            <person name="Chalopin D."/>
            <person name="Volff J.N."/>
            <person name="Lesch K.P."/>
            <person name="Bisazza A."/>
            <person name="Minx P."/>
            <person name="Hillier L."/>
            <person name="Wilson R.K."/>
            <person name="Fuerstenberg S."/>
            <person name="Boore J."/>
            <person name="Searle S."/>
            <person name="Postlethwait J.H."/>
            <person name="Warren W.C."/>
        </authorList>
    </citation>
    <scope>NUCLEOTIDE SEQUENCE [LARGE SCALE GENOMIC DNA]</scope>
    <source>
        <strain evidence="15">JP 163 A</strain>
    </source>
</reference>
<reference evidence="14" key="4">
    <citation type="submission" date="2025-09" db="UniProtKB">
        <authorList>
            <consortium name="Ensembl"/>
        </authorList>
    </citation>
    <scope>IDENTIFICATION</scope>
    <source>
        <strain evidence="14">JP 163 A</strain>
    </source>
</reference>
<keyword evidence="8" id="KW-0325">Glycoprotein</keyword>
<feature type="transmembrane region" description="Helical" evidence="11">
    <location>
        <begin position="505"/>
        <end position="528"/>
    </location>
</feature>
<evidence type="ECO:0000313" key="14">
    <source>
        <dbReference type="Ensembl" id="ENSXMAP00000007084.1"/>
    </source>
</evidence>
<dbReference type="SUPFAM" id="SSF48726">
    <property type="entry name" value="Immunoglobulin"/>
    <property type="match status" value="1"/>
</dbReference>
<dbReference type="Proteomes" id="UP000002852">
    <property type="component" value="Unassembled WGS sequence"/>
</dbReference>
<keyword evidence="15" id="KW-1185">Reference proteome</keyword>
<accession>M3ZXZ0</accession>
<evidence type="ECO:0000256" key="7">
    <source>
        <dbReference type="ARBA" id="ARBA00023170"/>
    </source>
</evidence>
<dbReference type="Pfam" id="PF09240">
    <property type="entry name" value="IL6Ra-bind"/>
    <property type="match status" value="1"/>
</dbReference>
<keyword evidence="2 11" id="KW-0812">Transmembrane</keyword>
<evidence type="ECO:0000256" key="8">
    <source>
        <dbReference type="ARBA" id="ARBA00023180"/>
    </source>
</evidence>
<feature type="chain" id="PRO_5004046735" evidence="12">
    <location>
        <begin position="26"/>
        <end position="611"/>
    </location>
</feature>
<evidence type="ECO:0000259" key="13">
    <source>
        <dbReference type="PROSITE" id="PS50853"/>
    </source>
</evidence>
<evidence type="ECO:0000256" key="11">
    <source>
        <dbReference type="SAM" id="Phobius"/>
    </source>
</evidence>
<dbReference type="InterPro" id="IPR036179">
    <property type="entry name" value="Ig-like_dom_sf"/>
</dbReference>
<keyword evidence="9" id="KW-0393">Immunoglobulin domain</keyword>
<keyword evidence="5 11" id="KW-0472">Membrane</keyword>
<dbReference type="InterPro" id="IPR003961">
    <property type="entry name" value="FN3_dom"/>
</dbReference>
<dbReference type="GO" id="GO:0016064">
    <property type="term" value="P:immunoglobulin mediated immune response"/>
    <property type="evidence" value="ECO:0007669"/>
    <property type="project" value="TreeGrafter"/>
</dbReference>
<dbReference type="SMART" id="SM00060">
    <property type="entry name" value="FN3"/>
    <property type="match status" value="1"/>
</dbReference>
<keyword evidence="3 12" id="KW-0732">Signal</keyword>
<dbReference type="RefSeq" id="XP_005809201.2">
    <property type="nucleotide sequence ID" value="XM_005809144.3"/>
</dbReference>
<evidence type="ECO:0000256" key="3">
    <source>
        <dbReference type="ARBA" id="ARBA00022729"/>
    </source>
</evidence>
<dbReference type="GO" id="GO:0004896">
    <property type="term" value="F:cytokine receptor activity"/>
    <property type="evidence" value="ECO:0007669"/>
    <property type="project" value="TreeGrafter"/>
</dbReference>
<dbReference type="AlphaFoldDB" id="M3ZXZ0"/>